<evidence type="ECO:0000256" key="1">
    <source>
        <dbReference type="SAM" id="SignalP"/>
    </source>
</evidence>
<accession>A0A4R8DR21</accession>
<feature type="chain" id="PRO_5020193708" evidence="1">
    <location>
        <begin position="19"/>
        <end position="334"/>
    </location>
</feature>
<sequence>MRKCYALILFLLPAITHGQDIHFSQFYEAQLYQNPALGGLYKGDVHIQAMFRSQWTSISSPFQTGYLSGEYKVPIGGQNDYLTLGAQLMYDQAGSAGLTTTIVEPTINYQKSLNADREMYLSVGFSGGLTQRRIDQSKITTDYQYTNPGGYNGESNLGNNVSYLDGSAGIAFSTSLDEDNQDHLYLGVSYDHFNKPRSSFYNDNTVELQPKWIASAGMKLYMSDETFMEIHADHMIQGPYNETMFGGLFSYKFGDPDDPDEVLGLGAFIRWQSDFIPVVKLNLRSYIVSLSYDANISDLKTASQGRGGFELGLSWLAFTRASTSTRNSTLCPEF</sequence>
<comment type="caution">
    <text evidence="2">The sequence shown here is derived from an EMBL/GenBank/DDBJ whole genome shotgun (WGS) entry which is preliminary data.</text>
</comment>
<keyword evidence="1" id="KW-0732">Signal</keyword>
<dbReference type="InterPro" id="IPR019861">
    <property type="entry name" value="PorP/SprF_Bacteroidetes"/>
</dbReference>
<organism evidence="2 3">
    <name type="scientific">Dinghuibacter silviterrae</name>
    <dbReference type="NCBI Taxonomy" id="1539049"/>
    <lineage>
        <taxon>Bacteria</taxon>
        <taxon>Pseudomonadati</taxon>
        <taxon>Bacteroidota</taxon>
        <taxon>Chitinophagia</taxon>
        <taxon>Chitinophagales</taxon>
        <taxon>Chitinophagaceae</taxon>
        <taxon>Dinghuibacter</taxon>
    </lineage>
</organism>
<gene>
    <name evidence="2" type="ORF">EDB95_1433</name>
</gene>
<dbReference type="NCBIfam" id="TIGR03519">
    <property type="entry name" value="T9SS_PorP_fam"/>
    <property type="match status" value="1"/>
</dbReference>
<feature type="signal peptide" evidence="1">
    <location>
        <begin position="1"/>
        <end position="18"/>
    </location>
</feature>
<evidence type="ECO:0000313" key="2">
    <source>
        <dbReference type="EMBL" id="TDX00409.1"/>
    </source>
</evidence>
<proteinExistence type="predicted"/>
<dbReference type="Proteomes" id="UP000294498">
    <property type="component" value="Unassembled WGS sequence"/>
</dbReference>
<dbReference type="EMBL" id="SODV01000001">
    <property type="protein sequence ID" value="TDX00409.1"/>
    <property type="molecule type" value="Genomic_DNA"/>
</dbReference>
<dbReference type="AlphaFoldDB" id="A0A4R8DR21"/>
<evidence type="ECO:0000313" key="3">
    <source>
        <dbReference type="Proteomes" id="UP000294498"/>
    </source>
</evidence>
<protein>
    <submittedName>
        <fullName evidence="2">Type IX secretion system PorP/SprF family membrane protein</fullName>
    </submittedName>
</protein>
<name>A0A4R8DR21_9BACT</name>
<keyword evidence="3" id="KW-1185">Reference proteome</keyword>
<dbReference type="Pfam" id="PF11751">
    <property type="entry name" value="PorP_SprF"/>
    <property type="match status" value="1"/>
</dbReference>
<dbReference type="RefSeq" id="WP_162852504.1">
    <property type="nucleotide sequence ID" value="NZ_SODV01000001.1"/>
</dbReference>
<reference evidence="2 3" key="1">
    <citation type="submission" date="2019-03" db="EMBL/GenBank/DDBJ databases">
        <title>Genomic Encyclopedia of Type Strains, Phase IV (KMG-IV): sequencing the most valuable type-strain genomes for metagenomic binning, comparative biology and taxonomic classification.</title>
        <authorList>
            <person name="Goeker M."/>
        </authorList>
    </citation>
    <scope>NUCLEOTIDE SEQUENCE [LARGE SCALE GENOMIC DNA]</scope>
    <source>
        <strain evidence="2 3">DSM 100059</strain>
    </source>
</reference>